<keyword evidence="3" id="KW-1185">Reference proteome</keyword>
<evidence type="ECO:0000256" key="1">
    <source>
        <dbReference type="SAM" id="MobiDB-lite"/>
    </source>
</evidence>
<reference evidence="2 3" key="1">
    <citation type="journal article" date="2024" name="Nat. Commun.">
        <title>Phylogenomics reveals the evolutionary origins of lichenization in chlorophyte algae.</title>
        <authorList>
            <person name="Puginier C."/>
            <person name="Libourel C."/>
            <person name="Otte J."/>
            <person name="Skaloud P."/>
            <person name="Haon M."/>
            <person name="Grisel S."/>
            <person name="Petersen M."/>
            <person name="Berrin J.G."/>
            <person name="Delaux P.M."/>
            <person name="Dal Grande F."/>
            <person name="Keller J."/>
        </authorList>
    </citation>
    <scope>NUCLEOTIDE SEQUENCE [LARGE SCALE GENOMIC DNA]</scope>
    <source>
        <strain evidence="2 3">SAG 2036</strain>
    </source>
</reference>
<evidence type="ECO:0000313" key="3">
    <source>
        <dbReference type="Proteomes" id="UP001465755"/>
    </source>
</evidence>
<name>A0AAW1PBH4_9CHLO</name>
<proteinExistence type="predicted"/>
<feature type="compositionally biased region" description="Low complexity" evidence="1">
    <location>
        <begin position="58"/>
        <end position="91"/>
    </location>
</feature>
<gene>
    <name evidence="2" type="ORF">WJX73_010441</name>
</gene>
<feature type="region of interest" description="Disordered" evidence="1">
    <location>
        <begin position="1"/>
        <end position="91"/>
    </location>
</feature>
<dbReference type="Proteomes" id="UP001465755">
    <property type="component" value="Unassembled WGS sequence"/>
</dbReference>
<organism evidence="2 3">
    <name type="scientific">Symbiochloris irregularis</name>
    <dbReference type="NCBI Taxonomy" id="706552"/>
    <lineage>
        <taxon>Eukaryota</taxon>
        <taxon>Viridiplantae</taxon>
        <taxon>Chlorophyta</taxon>
        <taxon>core chlorophytes</taxon>
        <taxon>Trebouxiophyceae</taxon>
        <taxon>Trebouxiales</taxon>
        <taxon>Trebouxiaceae</taxon>
        <taxon>Symbiochloris</taxon>
    </lineage>
</organism>
<accession>A0AAW1PBH4</accession>
<sequence length="91" mass="9774">MPARRHEHLSTKVKHAVKKTARKVTGRPTTKRSHGKTGAARGGKKTVVREHVRRTPAKKATGGRRTTNKKGTTGARKGGKKTATVTAKVSV</sequence>
<feature type="compositionally biased region" description="Basic residues" evidence="1">
    <location>
        <begin position="42"/>
        <end position="57"/>
    </location>
</feature>
<evidence type="ECO:0000313" key="2">
    <source>
        <dbReference type="EMBL" id="KAK9805392.1"/>
    </source>
</evidence>
<dbReference type="EMBL" id="JALJOQ010000044">
    <property type="protein sequence ID" value="KAK9805392.1"/>
    <property type="molecule type" value="Genomic_DNA"/>
</dbReference>
<dbReference type="AlphaFoldDB" id="A0AAW1PBH4"/>
<feature type="compositionally biased region" description="Basic residues" evidence="1">
    <location>
        <begin position="1"/>
        <end position="35"/>
    </location>
</feature>
<protein>
    <submittedName>
        <fullName evidence="2">Uncharacterized protein</fullName>
    </submittedName>
</protein>
<comment type="caution">
    <text evidence="2">The sequence shown here is derived from an EMBL/GenBank/DDBJ whole genome shotgun (WGS) entry which is preliminary data.</text>
</comment>